<keyword evidence="2" id="KW-1185">Reference proteome</keyword>
<dbReference type="eggNOG" id="ENOG5030Q8K">
    <property type="taxonomic scope" value="Bacteria"/>
</dbReference>
<proteinExistence type="predicted"/>
<sequence length="93" mass="10853">MPKPISPNPKRQEAPKFPLTPRRKALLARVHDLARRLDLQEEAYRLVLLALTGKRTCRDMTEDELFQAALGLEELLREREDNSAQALRREFGW</sequence>
<dbReference type="RefSeq" id="WP_016329890.1">
    <property type="nucleotide sequence ID" value="NC_019386.1"/>
</dbReference>
<dbReference type="PATRIC" id="fig|751945.3.peg.1659"/>
<accession>K7QVS9</accession>
<dbReference type="STRING" id="751945.Theos_1687"/>
<name>K7QVS9_THEOS</name>
<evidence type="ECO:0000313" key="2">
    <source>
        <dbReference type="Proteomes" id="UP000000211"/>
    </source>
</evidence>
<dbReference type="Proteomes" id="UP000000211">
    <property type="component" value="Chromosome"/>
</dbReference>
<dbReference type="KEGG" id="tos:Theos_1687"/>
<organism evidence="1 2">
    <name type="scientific">Thermus oshimai JL-2</name>
    <dbReference type="NCBI Taxonomy" id="751945"/>
    <lineage>
        <taxon>Bacteria</taxon>
        <taxon>Thermotogati</taxon>
        <taxon>Deinococcota</taxon>
        <taxon>Deinococci</taxon>
        <taxon>Thermales</taxon>
        <taxon>Thermaceae</taxon>
        <taxon>Thermus</taxon>
    </lineage>
</organism>
<dbReference type="EMBL" id="CP003249">
    <property type="protein sequence ID" value="AFV76711.1"/>
    <property type="molecule type" value="Genomic_DNA"/>
</dbReference>
<gene>
    <name evidence="1" type="ORF">Theos_1687</name>
</gene>
<dbReference type="HOGENOM" id="CLU_2398619_0_0_0"/>
<dbReference type="AlphaFoldDB" id="K7QVS9"/>
<protein>
    <submittedName>
        <fullName evidence="1">Uncharacterized protein</fullName>
    </submittedName>
</protein>
<evidence type="ECO:0000313" key="1">
    <source>
        <dbReference type="EMBL" id="AFV76711.1"/>
    </source>
</evidence>
<reference evidence="1 2" key="1">
    <citation type="journal article" date="2013" name="Genome Announc.">
        <title>Whole Genome Sequencing of Thermus oshimai JL-2 and Thermus thermophilus JL-18, Incomplete Denitrifiers from the United States Great Basin.</title>
        <authorList>
            <person name="Murugapiran S.K."/>
            <person name="Huntemann M."/>
            <person name="Wei C.L."/>
            <person name="Han J."/>
            <person name="Detter J.C."/>
            <person name="Han C.S."/>
            <person name="Erkkila T.H."/>
            <person name="Teshima H."/>
            <person name="Chen A."/>
            <person name="Kyrpides N."/>
            <person name="Mavrommatis K."/>
            <person name="Markowitz V."/>
            <person name="Szeto E."/>
            <person name="Ivanova N."/>
            <person name="Pagani I."/>
            <person name="Lam J."/>
            <person name="McDonald A.I."/>
            <person name="Dodsworth J.A."/>
            <person name="Pati A."/>
            <person name="Goodwin L."/>
            <person name="Peters L."/>
            <person name="Pitluck S."/>
            <person name="Woyke T."/>
            <person name="Hedlund B.P."/>
        </authorList>
    </citation>
    <scope>NUCLEOTIDE SEQUENCE</scope>
    <source>
        <strain evidence="1 2">JL-2</strain>
    </source>
</reference>